<accession>A0AC58S347</accession>
<dbReference type="RefSeq" id="XP_075079375.1">
    <property type="nucleotide sequence ID" value="XM_075223274.1"/>
</dbReference>
<gene>
    <name evidence="2" type="primary">LOC142164757</name>
</gene>
<evidence type="ECO:0000313" key="1">
    <source>
        <dbReference type="Proteomes" id="UP000790787"/>
    </source>
</evidence>
<name>A0AC58S347_TOBAC</name>
<reference evidence="1" key="1">
    <citation type="journal article" date="2014" name="Nat. Commun.">
        <title>The tobacco genome sequence and its comparison with those of tomato and potato.</title>
        <authorList>
            <person name="Sierro N."/>
            <person name="Battey J.N."/>
            <person name="Ouadi S."/>
            <person name="Bakaher N."/>
            <person name="Bovet L."/>
            <person name="Willig A."/>
            <person name="Goepfert S."/>
            <person name="Peitsch M.C."/>
            <person name="Ivanov N.V."/>
        </authorList>
    </citation>
    <scope>NUCLEOTIDE SEQUENCE [LARGE SCALE GENOMIC DNA]</scope>
</reference>
<proteinExistence type="predicted"/>
<sequence>MRLEMHEMQLAMAKVQKGPEPLVTPTSPSGHTPEYPSLGPSTSFPIAQYYQGETSYNPQAPPPKQNPLTPIVPIFGTPPPATLQRSSSKPLVQAHANQYYPPEPTFKAPEPYTYTPHLQLPAETERPTKNPEQDEVLRKMKSLEQYFRSMHGLGSQVSVAYKDLCPFPDVQLPTGFKMPKFDLYEGHGDPMAHLRGFCSKMRGAGGKDELLIAYFGQSLSGSALEWYTRQDPSRWYTWDDLAQAFAGHFQYNLEIVPDRLTLLKLEKKLGESFREFGFRWREQAARVDPPMREGEMVDYFLQTLEPTYFGHLVTSVGKSFNEVVKMGGMIEEGLRSNKILSYSAIKATTQAIQSGTGGALEVVTVEAGTGSKFKGPSPHYQPRPHHPNYSHTPYNLPQPYYPPSKPLFSAHHAQTCPRAPYNPPQYYPPNNVRSHVQPSGHPLWREPAPHNSFLPSQHFRAPNDPRKRGQGGEQRQRNSFTPIGESYTNLFEKLKLSGLIEPLLGYTSDPYAKVFDPAVRCMYHSNVQGHSIEDCRSLKKEIERMIQEGVIVINDNDRELANPLENLLTDVDDTEVGDGLGNVDIELNG</sequence>
<organism evidence="1 2">
    <name type="scientific">Nicotiana tabacum</name>
    <name type="common">Common tobacco</name>
    <dbReference type="NCBI Taxonomy" id="4097"/>
    <lineage>
        <taxon>Eukaryota</taxon>
        <taxon>Viridiplantae</taxon>
        <taxon>Streptophyta</taxon>
        <taxon>Embryophyta</taxon>
        <taxon>Tracheophyta</taxon>
        <taxon>Spermatophyta</taxon>
        <taxon>Magnoliopsida</taxon>
        <taxon>eudicotyledons</taxon>
        <taxon>Gunneridae</taxon>
        <taxon>Pentapetalae</taxon>
        <taxon>asterids</taxon>
        <taxon>lamiids</taxon>
        <taxon>Solanales</taxon>
        <taxon>Solanaceae</taxon>
        <taxon>Nicotianoideae</taxon>
        <taxon>Nicotianeae</taxon>
        <taxon>Nicotiana</taxon>
    </lineage>
</organism>
<protein>
    <submittedName>
        <fullName evidence="2">Uncharacterized protein LOC142164757</fullName>
    </submittedName>
</protein>
<evidence type="ECO:0000313" key="2">
    <source>
        <dbReference type="RefSeq" id="XP_075079375.1"/>
    </source>
</evidence>
<reference evidence="2" key="2">
    <citation type="submission" date="2025-08" db="UniProtKB">
        <authorList>
            <consortium name="RefSeq"/>
        </authorList>
    </citation>
    <scope>IDENTIFICATION</scope>
    <source>
        <tissue evidence="2">Leaf</tissue>
    </source>
</reference>
<keyword evidence="1" id="KW-1185">Reference proteome</keyword>
<dbReference type="Proteomes" id="UP000790787">
    <property type="component" value="Chromosome 10"/>
</dbReference>